<dbReference type="RefSeq" id="WP_309947444.1">
    <property type="nucleotide sequence ID" value="NZ_JAVDQY010000004.1"/>
</dbReference>
<dbReference type="EMBL" id="JAVDQY010000004">
    <property type="protein sequence ID" value="MDR6528167.1"/>
    <property type="molecule type" value="Genomic_DNA"/>
</dbReference>
<protein>
    <submittedName>
        <fullName evidence="6">Thiol-disulfide isomerase/thioredoxin</fullName>
    </submittedName>
</protein>
<gene>
    <name evidence="6" type="ORF">J2787_003586</name>
</gene>
<dbReference type="SUPFAM" id="SSF52833">
    <property type="entry name" value="Thioredoxin-like"/>
    <property type="match status" value="1"/>
</dbReference>
<proteinExistence type="predicted"/>
<dbReference type="InterPro" id="IPR036249">
    <property type="entry name" value="Thioredoxin-like_sf"/>
</dbReference>
<keyword evidence="6" id="KW-0413">Isomerase</keyword>
<keyword evidence="3" id="KW-1015">Disulfide bond</keyword>
<dbReference type="GO" id="GO:0030313">
    <property type="term" value="C:cell envelope"/>
    <property type="evidence" value="ECO:0007669"/>
    <property type="project" value="UniProtKB-SubCell"/>
</dbReference>
<evidence type="ECO:0000259" key="5">
    <source>
        <dbReference type="PROSITE" id="PS51352"/>
    </source>
</evidence>
<dbReference type="PANTHER" id="PTHR42852">
    <property type="entry name" value="THIOL:DISULFIDE INTERCHANGE PROTEIN DSBE"/>
    <property type="match status" value="1"/>
</dbReference>
<name>A0AAE4C4J1_9FLAO</name>
<reference evidence="6" key="1">
    <citation type="submission" date="2023-07" db="EMBL/GenBank/DDBJ databases">
        <title>Sorghum-associated microbial communities from plants grown in Nebraska, USA.</title>
        <authorList>
            <person name="Schachtman D."/>
        </authorList>
    </citation>
    <scope>NUCLEOTIDE SEQUENCE</scope>
    <source>
        <strain evidence="6">DS2360</strain>
    </source>
</reference>
<dbReference type="AlphaFoldDB" id="A0AAE4C4J1"/>
<dbReference type="GO" id="GO:0016853">
    <property type="term" value="F:isomerase activity"/>
    <property type="evidence" value="ECO:0007669"/>
    <property type="project" value="UniProtKB-KW"/>
</dbReference>
<comment type="caution">
    <text evidence="6">The sequence shown here is derived from an EMBL/GenBank/DDBJ whole genome shotgun (WGS) entry which is preliminary data.</text>
</comment>
<organism evidence="6 7">
    <name type="scientific">Chryseobacterium rhizosphaerae</name>
    <dbReference type="NCBI Taxonomy" id="395937"/>
    <lineage>
        <taxon>Bacteria</taxon>
        <taxon>Pseudomonadati</taxon>
        <taxon>Bacteroidota</taxon>
        <taxon>Flavobacteriia</taxon>
        <taxon>Flavobacteriales</taxon>
        <taxon>Weeksellaceae</taxon>
        <taxon>Chryseobacterium group</taxon>
        <taxon>Chryseobacterium</taxon>
    </lineage>
</organism>
<keyword evidence="4" id="KW-0676">Redox-active center</keyword>
<dbReference type="InterPro" id="IPR013766">
    <property type="entry name" value="Thioredoxin_domain"/>
</dbReference>
<dbReference type="PROSITE" id="PS51352">
    <property type="entry name" value="THIOREDOXIN_2"/>
    <property type="match status" value="1"/>
</dbReference>
<dbReference type="GO" id="GO:0017004">
    <property type="term" value="P:cytochrome complex assembly"/>
    <property type="evidence" value="ECO:0007669"/>
    <property type="project" value="UniProtKB-KW"/>
</dbReference>
<dbReference type="Pfam" id="PF13905">
    <property type="entry name" value="Thioredoxin_8"/>
    <property type="match status" value="1"/>
</dbReference>
<evidence type="ECO:0000313" key="6">
    <source>
        <dbReference type="EMBL" id="MDR6528167.1"/>
    </source>
</evidence>
<comment type="subcellular location">
    <subcellularLocation>
        <location evidence="1">Cell envelope</location>
    </subcellularLocation>
</comment>
<evidence type="ECO:0000313" key="7">
    <source>
        <dbReference type="Proteomes" id="UP001184861"/>
    </source>
</evidence>
<dbReference type="CDD" id="cd02966">
    <property type="entry name" value="TlpA_like_family"/>
    <property type="match status" value="1"/>
</dbReference>
<sequence>MKYRFFIFSISLISLNFFSQNKLIVAGKEIKNQYQETLKLLSACNEKYYKGFTGDSSVIKNNIYNFSIPDYNDDIPRPFRFLFKTGKNKVFKVSDIFYLSKKTSRVNFNFGNNEIILNRKDKIYNEILNYKSYMKSYTAKKNELDSITFRINESNHFKLEKITTDSLQNLYKKLDQSEDSLLLSLSKKTPDSYILFWRLVQKFESKGYKNGYDQIFNNLNTSVKKSSVGLIFDDQLKKSEKIALGSLFPDLIFNNRHVLAKLGIKYTLIDFWFSYCQPCIADFPKYKEMYSKYHHSGFEILNISTDRTKDKDNWKRVIKEKELIWDHFLDENGMKAKQYNINKFPTNFLLDASGRIIKKDITPEELEIYLNENLKQ</sequence>
<dbReference type="InterPro" id="IPR012336">
    <property type="entry name" value="Thioredoxin-like_fold"/>
</dbReference>
<dbReference type="Gene3D" id="3.40.30.10">
    <property type="entry name" value="Glutaredoxin"/>
    <property type="match status" value="1"/>
</dbReference>
<dbReference type="PANTHER" id="PTHR42852:SF6">
    <property type="entry name" value="THIOL:DISULFIDE INTERCHANGE PROTEIN DSBE"/>
    <property type="match status" value="1"/>
</dbReference>
<evidence type="ECO:0000256" key="4">
    <source>
        <dbReference type="ARBA" id="ARBA00023284"/>
    </source>
</evidence>
<accession>A0AAE4C4J1</accession>
<keyword evidence="2" id="KW-0201">Cytochrome c-type biogenesis</keyword>
<evidence type="ECO:0000256" key="3">
    <source>
        <dbReference type="ARBA" id="ARBA00023157"/>
    </source>
</evidence>
<evidence type="ECO:0000256" key="2">
    <source>
        <dbReference type="ARBA" id="ARBA00022748"/>
    </source>
</evidence>
<dbReference type="Proteomes" id="UP001184861">
    <property type="component" value="Unassembled WGS sequence"/>
</dbReference>
<evidence type="ECO:0000256" key="1">
    <source>
        <dbReference type="ARBA" id="ARBA00004196"/>
    </source>
</evidence>
<dbReference type="InterPro" id="IPR050553">
    <property type="entry name" value="Thioredoxin_ResA/DsbE_sf"/>
</dbReference>
<feature type="domain" description="Thioredoxin" evidence="5">
    <location>
        <begin position="236"/>
        <end position="375"/>
    </location>
</feature>